<name>A0A8H5BV65_9AGAR</name>
<feature type="transmembrane region" description="Helical" evidence="1">
    <location>
        <begin position="160"/>
        <end position="177"/>
    </location>
</feature>
<dbReference type="AlphaFoldDB" id="A0A8H5BV65"/>
<organism evidence="2 3">
    <name type="scientific">Psilocybe cf. subviscida</name>
    <dbReference type="NCBI Taxonomy" id="2480587"/>
    <lineage>
        <taxon>Eukaryota</taxon>
        <taxon>Fungi</taxon>
        <taxon>Dikarya</taxon>
        <taxon>Basidiomycota</taxon>
        <taxon>Agaricomycotina</taxon>
        <taxon>Agaricomycetes</taxon>
        <taxon>Agaricomycetidae</taxon>
        <taxon>Agaricales</taxon>
        <taxon>Agaricineae</taxon>
        <taxon>Strophariaceae</taxon>
        <taxon>Psilocybe</taxon>
    </lineage>
</organism>
<keyword evidence="1" id="KW-1133">Transmembrane helix</keyword>
<dbReference type="OrthoDB" id="3038990at2759"/>
<proteinExistence type="predicted"/>
<protein>
    <submittedName>
        <fullName evidence="2">Uncharacterized protein</fullName>
    </submittedName>
</protein>
<comment type="caution">
    <text evidence="2">The sequence shown here is derived from an EMBL/GenBank/DDBJ whole genome shotgun (WGS) entry which is preliminary data.</text>
</comment>
<gene>
    <name evidence="2" type="ORF">D9619_009335</name>
</gene>
<evidence type="ECO:0000313" key="3">
    <source>
        <dbReference type="Proteomes" id="UP000567179"/>
    </source>
</evidence>
<feature type="transmembrane region" description="Helical" evidence="1">
    <location>
        <begin position="97"/>
        <end position="116"/>
    </location>
</feature>
<feature type="transmembrane region" description="Helical" evidence="1">
    <location>
        <begin position="21"/>
        <end position="43"/>
    </location>
</feature>
<feature type="transmembrane region" description="Helical" evidence="1">
    <location>
        <begin position="55"/>
        <end position="77"/>
    </location>
</feature>
<dbReference type="EMBL" id="JAACJJ010000002">
    <property type="protein sequence ID" value="KAF5329811.1"/>
    <property type="molecule type" value="Genomic_DNA"/>
</dbReference>
<sequence length="228" mass="25035">MLLYLTGNTVIQMMPAGHCNVAIHVVTSPLFVAVPASQLLLYLHVRAIYATERVVVWFFSLMWISTLVSVVISASSIYGINLGPTNYCTPHTDAHTALGIISILVNDTLLFIALVARIMGTSTQDAHTSAWPLKDRFKTALLGASIPRLAKTLLQKGQQYILVTVIANMAALVMFYADGGNLSLGFANIMLMNLMASRLYRSTKLSRYDELNVSFELSLPPSRPILFV</sequence>
<evidence type="ECO:0000313" key="2">
    <source>
        <dbReference type="EMBL" id="KAF5329811.1"/>
    </source>
</evidence>
<reference evidence="2 3" key="1">
    <citation type="journal article" date="2020" name="ISME J.">
        <title>Uncovering the hidden diversity of litter-decomposition mechanisms in mushroom-forming fungi.</title>
        <authorList>
            <person name="Floudas D."/>
            <person name="Bentzer J."/>
            <person name="Ahren D."/>
            <person name="Johansson T."/>
            <person name="Persson P."/>
            <person name="Tunlid A."/>
        </authorList>
    </citation>
    <scope>NUCLEOTIDE SEQUENCE [LARGE SCALE GENOMIC DNA]</scope>
    <source>
        <strain evidence="2 3">CBS 101986</strain>
    </source>
</reference>
<evidence type="ECO:0000256" key="1">
    <source>
        <dbReference type="SAM" id="Phobius"/>
    </source>
</evidence>
<keyword evidence="1" id="KW-0812">Transmembrane</keyword>
<keyword evidence="3" id="KW-1185">Reference proteome</keyword>
<accession>A0A8H5BV65</accession>
<keyword evidence="1" id="KW-0472">Membrane</keyword>
<dbReference type="Proteomes" id="UP000567179">
    <property type="component" value="Unassembled WGS sequence"/>
</dbReference>